<dbReference type="STRING" id="45074.Lsan_2242"/>
<dbReference type="SUPFAM" id="SSF52540">
    <property type="entry name" value="P-loop containing nucleoside triphosphate hydrolases"/>
    <property type="match status" value="1"/>
</dbReference>
<protein>
    <submittedName>
        <fullName evidence="8">Heme exporter protein CcmA</fullName>
    </submittedName>
</protein>
<dbReference type="Gene3D" id="3.40.50.300">
    <property type="entry name" value="P-loop containing nucleotide triphosphate hydrolases"/>
    <property type="match status" value="1"/>
</dbReference>
<reference evidence="8 9" key="1">
    <citation type="submission" date="2015-11" db="EMBL/GenBank/DDBJ databases">
        <title>Genomic analysis of 38 Legionella species identifies large and diverse effector repertoires.</title>
        <authorList>
            <person name="Burstein D."/>
            <person name="Amaro F."/>
            <person name="Zusman T."/>
            <person name="Lifshitz Z."/>
            <person name="Cohen O."/>
            <person name="Gilbert J.A."/>
            <person name="Pupko T."/>
            <person name="Shuman H.A."/>
            <person name="Segal G."/>
        </authorList>
    </citation>
    <scope>NUCLEOTIDE SEQUENCE [LARGE SCALE GENOMIC DNA]</scope>
    <source>
        <strain evidence="8 9">SC-63-C7</strain>
    </source>
</reference>
<dbReference type="NCBIfam" id="TIGR01189">
    <property type="entry name" value="ccmA"/>
    <property type="match status" value="1"/>
</dbReference>
<dbReference type="EMBL" id="LNYU01000054">
    <property type="protein sequence ID" value="KTD59338.1"/>
    <property type="molecule type" value="Genomic_DNA"/>
</dbReference>
<keyword evidence="6" id="KW-0472">Membrane</keyword>
<dbReference type="PROSITE" id="PS50893">
    <property type="entry name" value="ABC_TRANSPORTER_2"/>
    <property type="match status" value="1"/>
</dbReference>
<feature type="domain" description="ABC transporter" evidence="7">
    <location>
        <begin position="2"/>
        <end position="203"/>
    </location>
</feature>
<dbReference type="NCBIfam" id="NF010061">
    <property type="entry name" value="PRK13538.1"/>
    <property type="match status" value="1"/>
</dbReference>
<dbReference type="GO" id="GO:0016887">
    <property type="term" value="F:ATP hydrolysis activity"/>
    <property type="evidence" value="ECO:0007669"/>
    <property type="project" value="InterPro"/>
</dbReference>
<dbReference type="SMART" id="SM00382">
    <property type="entry name" value="AAA"/>
    <property type="match status" value="1"/>
</dbReference>
<dbReference type="PANTHER" id="PTHR43499">
    <property type="entry name" value="ABC TRANSPORTER I FAMILY MEMBER 1"/>
    <property type="match status" value="1"/>
</dbReference>
<evidence type="ECO:0000256" key="1">
    <source>
        <dbReference type="ARBA" id="ARBA00022448"/>
    </source>
</evidence>
<dbReference type="Pfam" id="PF00005">
    <property type="entry name" value="ABC_tran"/>
    <property type="match status" value="1"/>
</dbReference>
<comment type="caution">
    <text evidence="8">The sequence shown here is derived from an EMBL/GenBank/DDBJ whole genome shotgun (WGS) entry which is preliminary data.</text>
</comment>
<keyword evidence="3" id="KW-0201">Cytochrome c-type biogenesis</keyword>
<dbReference type="GO" id="GO:0005524">
    <property type="term" value="F:ATP binding"/>
    <property type="evidence" value="ECO:0007669"/>
    <property type="project" value="UniProtKB-KW"/>
</dbReference>
<keyword evidence="4" id="KW-0067">ATP-binding</keyword>
<name>A0A0W0YR45_9GAMM</name>
<dbReference type="InterPro" id="IPR003439">
    <property type="entry name" value="ABC_transporter-like_ATP-bd"/>
</dbReference>
<evidence type="ECO:0000256" key="2">
    <source>
        <dbReference type="ARBA" id="ARBA00022741"/>
    </source>
</evidence>
<dbReference type="GO" id="GO:0022857">
    <property type="term" value="F:transmembrane transporter activity"/>
    <property type="evidence" value="ECO:0007669"/>
    <property type="project" value="InterPro"/>
</dbReference>
<keyword evidence="1" id="KW-0813">Transport</keyword>
<evidence type="ECO:0000256" key="4">
    <source>
        <dbReference type="ARBA" id="ARBA00022840"/>
    </source>
</evidence>
<keyword evidence="2" id="KW-0547">Nucleotide-binding</keyword>
<dbReference type="PANTHER" id="PTHR43499:SF1">
    <property type="entry name" value="ABC TRANSPORTER I FAMILY MEMBER 1"/>
    <property type="match status" value="1"/>
</dbReference>
<evidence type="ECO:0000256" key="6">
    <source>
        <dbReference type="ARBA" id="ARBA00023136"/>
    </source>
</evidence>
<keyword evidence="9" id="KW-1185">Reference proteome</keyword>
<accession>A0A0W0YR45</accession>
<dbReference type="Proteomes" id="UP000054703">
    <property type="component" value="Unassembled WGS sequence"/>
</dbReference>
<dbReference type="InterPro" id="IPR027417">
    <property type="entry name" value="P-loop_NTPase"/>
</dbReference>
<keyword evidence="5" id="KW-1278">Translocase</keyword>
<organism evidence="8 9">
    <name type="scientific">Legionella santicrucis</name>
    <dbReference type="NCBI Taxonomy" id="45074"/>
    <lineage>
        <taxon>Bacteria</taxon>
        <taxon>Pseudomonadati</taxon>
        <taxon>Pseudomonadota</taxon>
        <taxon>Gammaproteobacteria</taxon>
        <taxon>Legionellales</taxon>
        <taxon>Legionellaceae</taxon>
        <taxon>Legionella</taxon>
    </lineage>
</organism>
<dbReference type="NCBIfam" id="NF010062">
    <property type="entry name" value="PRK13540.1"/>
    <property type="match status" value="1"/>
</dbReference>
<sequence length="203" mass="23037">MLNVINLDFDYQDQLLLNNVSFHLSTGGLLHLRGANGAGKTTLLKLIAGLYRPQNGEIQFFGQNIDKDRSAYQQQLRFVGHKTGINPNLTLRENCYFDLHTSPISQKIEEIEALATIFKLEHYLNFPCGLLSAGQRRQVGLLRLWMSDAKLWLLDEPLVALDDRSIAVIMSKIEAHRKQGGAVLLTSHQHLSLHHSDYQEYCL</sequence>
<dbReference type="InterPro" id="IPR003593">
    <property type="entry name" value="AAA+_ATPase"/>
</dbReference>
<gene>
    <name evidence="8" type="primary">ccmA</name>
    <name evidence="8" type="ORF">Lsan_2242</name>
</gene>
<dbReference type="GO" id="GO:0017004">
    <property type="term" value="P:cytochrome complex assembly"/>
    <property type="evidence" value="ECO:0007669"/>
    <property type="project" value="UniProtKB-KW"/>
</dbReference>
<evidence type="ECO:0000313" key="8">
    <source>
        <dbReference type="EMBL" id="KTD59338.1"/>
    </source>
</evidence>
<dbReference type="PATRIC" id="fig|45074.5.peg.2400"/>
<evidence type="ECO:0000313" key="9">
    <source>
        <dbReference type="Proteomes" id="UP000054703"/>
    </source>
</evidence>
<dbReference type="OrthoDB" id="9800654at2"/>
<dbReference type="AlphaFoldDB" id="A0A0W0YR45"/>
<evidence type="ECO:0000256" key="5">
    <source>
        <dbReference type="ARBA" id="ARBA00022967"/>
    </source>
</evidence>
<proteinExistence type="predicted"/>
<dbReference type="RefSeq" id="WP_058514534.1">
    <property type="nucleotide sequence ID" value="NZ_CAAAIH010000027.1"/>
</dbReference>
<evidence type="ECO:0000259" key="7">
    <source>
        <dbReference type="PROSITE" id="PS50893"/>
    </source>
</evidence>
<dbReference type="InterPro" id="IPR005895">
    <property type="entry name" value="ABC_transptr_haem_export_CcmA"/>
</dbReference>
<evidence type="ECO:0000256" key="3">
    <source>
        <dbReference type="ARBA" id="ARBA00022748"/>
    </source>
</evidence>